<feature type="compositionally biased region" description="Polar residues" evidence="6">
    <location>
        <begin position="4115"/>
        <end position="4129"/>
    </location>
</feature>
<dbReference type="GO" id="GO:0045104">
    <property type="term" value="P:intermediate filament cytoskeleton organization"/>
    <property type="evidence" value="ECO:0007669"/>
    <property type="project" value="InterPro"/>
</dbReference>
<feature type="region of interest" description="Disordered" evidence="6">
    <location>
        <begin position="4054"/>
        <end position="4079"/>
    </location>
</feature>
<dbReference type="GO" id="GO:0005198">
    <property type="term" value="F:structural molecule activity"/>
    <property type="evidence" value="ECO:0007669"/>
    <property type="project" value="TreeGrafter"/>
</dbReference>
<evidence type="ECO:0000256" key="6">
    <source>
        <dbReference type="SAM" id="MobiDB-lite"/>
    </source>
</evidence>
<feature type="coiled-coil region" evidence="5">
    <location>
        <begin position="1656"/>
        <end position="1710"/>
    </location>
</feature>
<dbReference type="GO" id="GO:0005509">
    <property type="term" value="F:calcium ion binding"/>
    <property type="evidence" value="ECO:0007669"/>
    <property type="project" value="InterPro"/>
</dbReference>
<dbReference type="InterPro" id="IPR002017">
    <property type="entry name" value="Spectrin_repeat"/>
</dbReference>
<feature type="compositionally biased region" description="Polar residues" evidence="6">
    <location>
        <begin position="4054"/>
        <end position="4072"/>
    </location>
</feature>
<feature type="domain" description="EF-hand" evidence="8">
    <location>
        <begin position="3839"/>
        <end position="3874"/>
    </location>
</feature>
<dbReference type="InterPro" id="IPR043197">
    <property type="entry name" value="Plakin"/>
</dbReference>
<dbReference type="InterPro" id="IPR018247">
    <property type="entry name" value="EF_Hand_1_Ca_BS"/>
</dbReference>
<dbReference type="GO" id="GO:0008017">
    <property type="term" value="F:microtubule binding"/>
    <property type="evidence" value="ECO:0007669"/>
    <property type="project" value="InterPro"/>
</dbReference>
<proteinExistence type="predicted"/>
<sequence>MLLLGAMAPAALIAHAVQSLRVPGDSSISVSSCLRGFPLSSDISVLLSSLITSESDASLSACISLEISGVPASTLDLDVLFNQLMASLNKEVEWIANCEEVLGQLGPVTLDDSSNRKLLDAHQDMVDHLNQKQASVFSVVFQAEQFIGSSYDSMSSDSLDRLRKKTEEVRKRLNRVHQEAESQARTLLACFDALEQLTYKLQDVRTVLRQLELATGVPDEKSPTNHSLNLLNEDDLRAEISRLEGTVTQAVNSAVEVKSLPHLVRSFLGCVNRYTKNKNAFRDVLHDQLDKPEKSKSVEADEQLEKTVCGTVREADDRLNCLIERARDRLHRMLLVLDKYKDFIDELHGYRDTLDSIGRKFRSPDLKHRTVIPESELLSVDQCDQLHSQTEVLLDLLTQLVPVEHALQMIQKDVFPRLCQQMIEACFSESSVRELVARPLSTELKRVAQFREAMSQEIAEQTRLLASHQAVTDTLDAINKCVENVDQLLAASPSDDLSADCTAYNEADTHLAAKHMALDVAHDRVQSILKEANREEGAMNKTDWNTARTCAEQIDKLSKRLTATTEQVHNRLQNLTASHDLLVKCRREVTDLSRWIDLTLAVLDSASFLRSSERQLEDGLNKIETQLGPRKTQISEIHHLIDMLPTNAHPAVNTELIAMVSDLESRLSQLEHKLDMVRQNLSSREARYTPYAAAVQAAEDWLIATEGTFNALSPVALSLYELHRQLTEAEQLVDRWKGYKDQMNEVYRLGASYDSSLQFHDCISTTTNGADNPTSNEPSDVMREVEVMRERYAQLGTRLHERQMEVRKTAKEVAALEQQQQDLLSWLGKRVQVLVGQSKRLISIQAIDDAIIEAKSIHEEISVGMSGLDDFRQHATTILHNRGYVSGSSELRHAVTDTERHWSTALNVATERRCRLEQLVKDTMDFTSLGNKLSQQLRQMCVASRALPLIDHTGLDSAPSHLKEIRSLEKDLDSLTSDLGQLRVLGKRLTDRLLPPVVAELRVGQTIHELASLYDQVKNELATKAAQYETILGPTFQFEQLLNRVEELVGHVQARLNEPPVSPTEAKEMETSLEQVVHLLQKARMLCDKLCAVTTDPSLQFELKTKLLQAENIFAQAEAGVKQLLDKGDLPDASEKEIRNQLEQLCGWMSEKTNQLDSLTDFVCQQTSGVYELCPEMVTQQMNTLKTIEQELEQNVNALRQMDSKPPVGSASASQFKLVESQLELLNRAIASKQMQLKAIDSEPSALSVKMNQLELWIESQFAELTHPLQPSGAFLSELTQLSASERRFASILDAVHERQVDLEQIKQKLLDMTTTVDQKPMIDTLLERSDVLNGSLARLGADADKRLNQVSAIRKSYSCAQEAVVNYRRAVDDTETRWISLQQGLLTIKAQEHAELAPATVPDSNQKVELLNQLSKLQCELCILLDETATPDVSSPPSPTVQMVQMLRQLESALKAGGDTDARRSMATLKSDIATTRQRIEAMVQSVTNDLGLSDGNLTANTTVNLMKRFNTISRQIQASEDRLSKFPTTAPGMDPETVRERMQSLNEIREDLATCGNTIGNLRNQLQSRTLEDAGVSAIPVTDLLSRLKRLDEDVNRLDQQSRQQLSELDDRLPRTEQLTALRQQLSTAVDQARKAYIQRSKSSLEVEDDVKQSSNAEELIQQMRQKLEALRSLSRHLSGTYSDDLTQRQLEAEIAAAEHVVTQLTEHLTAHAVDQSDGNVSRLDQMSQSVVHLQGNFDKLRTDFDEYFAQLVTNSDHGSARDNYRLLQTRVDSHSNSVDHLLALLDSLVTDQQTKIRKDDLAKQLKGMQDGCRDLSDRIQLQMQHSFDAEQTQQQLLDKIQTASTWLNETRDKFDQHVPATAELTSTEDSQLVANVKAQLKETRTNGHDELCISGPLTKVVRFEEHVPVLTEVNVPSRTTLILANDPCTTLDAICNSLPEGAYQLHDQHDQFFCNATAFESWLSDCTQRLDCFQLAFDEVQKNIKNMSSLKDLVKEVDTRRKTFDSLKKEGDLLISSNRALDVEQIREKLSSLDDAYLELRSDVHQRLSALETALPITQRLASALATLSLRLPAAESRLAILRDSDGPINVKRIAIDQLETELTSILSPQAQLVRTAWHRLQELSLPPFTFTRLSVASNLTHAELVASELERFDRFAEQVSELAMTLNSTRHQTAALLSKMDAESLWLNAALKRLDPNATESAPVLNQTAADEDQFTGVSDTAVELPSEDVDLFTKYPPLAVLPAQYESLIRLRDRLAQFHQGWSKRHAVETGELLVKAHSLLQASGVRIGMPGVLQTTDKLNRQLILAVDLVTKRVAQLDTRVGQAELRIAEASPLAKSFQEDNTELVDWLSKCETALEQLTFPGNSTELEEHPIVQDLDSERELHRKIKALDEKMETYKTVLDRIIRTSSPLIELVGHNDGSFIRTETVRVTERFNQLQKAVRARLVSVETSLKQSDEIAEQLNMMSDLFANIAEQASHLGVSVCPGSVQTRPSTTPIDLVDSTGKPDMFESVSLGPAVGWDRLRPMVSVQPDQLEDQLNETKALLEALDQRLPELEALTNCVRAQLEPKLLTHTAQRLQDSDSSALVDPFTVDSARAIELHKIILQNSEKLQTDWLALRSQLQSRVKKLSSVHETAAKEFWPIVSELHDAFLEASETLRVITAGCRPDTPAVRRDPLDPASYIEQRVDLENLMQTLTQLGARLLECEKIGDHLIHLISADSSIDDGALKLRNEEEQAIRDEVNYALRDLKAQHKNLLTSSQQLVNKIDKHEVAAKQFKAGLSGFVEWLSRQEVKWDQFEPISNDTATVLRQLEEIVTWTDGLLHKHTELEALNWAAGQLASLQLDDPCLSSAVEPTASLTTLPSSLQADLAGANRRWDALLDSGNHRRHRLQTVLLGLGEFDHALNALISWMRQAQSNIDKIPVRRGNIRGLEADLARIKVLQNNINNHQLAVVRLHDQAKKHVIKPEHVSSSAAMSTSTIGDSFENMSTTERLVLMNTAWEKLKNSAREKQHLLEEALRETFNFHGQFDRLVRRCRQLEARLPSAGSRTMGCLPDSARDQLRRFMDVYDGLVEIGNELADLRRTSAALLVSGVSSTEEVPEHLIGALDRFADHHTQVVRRAAAIRDQLRTSLNDVEQFHTELAEMIKWLTLMERTLAQQKPVSRIVARLGPLILEHTNFRKDIASHREELLALDRMAAQIQCNAQKQDTVLVKNLLASVHNRWEQLLSRSAERTRHLNVGLKEAQTFLNNWTALTDWLKEQVVSLEERSMNIATRPEAVAHQLAQHREFQRALGARNIAFDATRRYARHLRDRAPACDHAELDDMITELKHLWHTVCSLSLDRHRALEQALLSAGLYKEALQSLGEWLTKVEPQLAEHQVGVFGDVETVEQLIDAHRRLTNELNQRADWIASVREAAEELMVKASRSTTGQLDVAAIRGQVNHVNTVWSRVQMLSEKRGKRLDEALKLAVQFQEMCRSLMDYFAGAEHVIRRLAALPTYDDVCEDEPPTALAEVRASTKVAKVDTGAPESLAGAIEAHKQTHANLMDQAERVEATLQLGNQLLTQAHPEAIPRLRQWIHTLQSRWNDLINWSNQRGDRLQMATDEQRRRRLLTNELMEWITTTQRHVDREPTVTFEDPVNDATVEVASANDHIPWDLKTDKSEPSSVEVSDKVITAPPSVDEASAVATFRTLPLSEITEPQLIDRLLSEQAELEQEAEVRRSVLESILKHAKRRSISRVPVPRTSTARRGRSAFKPPGRLPISRTSEPVSSEPTFVSASVNHLYHRWNHLERSLQNRRLKLQDRLAYLKEVEKMKNFQFESWRQRYVAWLNQNKARVVDLFHRKDKDRDGRLTYSEFIDGILEMKFQTNRVELQAVAEIFDANGDGYIDYRECMDALRAGYVASRLTTYSGSSQLSLSQIGRTDEEAINDEVRRQVGLCTCHNTYQICKTTNNTYRFGNSQKLRMVRILRSAVMVRVGGGWVNLDEFLAKNDPCRGSCQRLSSFSDLAAAVGLGPSALRHHRPYPVGYPSFCRDLLRLPAVSASYSNPLRSSAESSTGSQHTANSDGARGLRNSRACSRHTSFRPIFGPDQDNAFFLVMPCTKANPTNHMSGCTSQATSLTSLPVRARQRRQ</sequence>
<organism evidence="10 11">
    <name type="scientific">Paragonimus heterotremus</name>
    <dbReference type="NCBI Taxonomy" id="100268"/>
    <lineage>
        <taxon>Eukaryota</taxon>
        <taxon>Metazoa</taxon>
        <taxon>Spiralia</taxon>
        <taxon>Lophotrochozoa</taxon>
        <taxon>Platyhelminthes</taxon>
        <taxon>Trematoda</taxon>
        <taxon>Digenea</taxon>
        <taxon>Plagiorchiida</taxon>
        <taxon>Troglotremata</taxon>
        <taxon>Troglotrematidae</taxon>
        <taxon>Paragonimus</taxon>
    </lineage>
</organism>
<dbReference type="GO" id="GO:0005886">
    <property type="term" value="C:plasma membrane"/>
    <property type="evidence" value="ECO:0007669"/>
    <property type="project" value="UniProtKB-SubCell"/>
</dbReference>
<dbReference type="Gene3D" id="1.20.58.60">
    <property type="match status" value="13"/>
</dbReference>
<dbReference type="SUPFAM" id="SSF47473">
    <property type="entry name" value="EF-hand"/>
    <property type="match status" value="1"/>
</dbReference>
<dbReference type="PROSITE" id="PS50222">
    <property type="entry name" value="EF_HAND_2"/>
    <property type="match status" value="2"/>
</dbReference>
<dbReference type="Pfam" id="PF02187">
    <property type="entry name" value="GAS2"/>
    <property type="match status" value="1"/>
</dbReference>
<dbReference type="SUPFAM" id="SSF46966">
    <property type="entry name" value="Spectrin repeat"/>
    <property type="match status" value="12"/>
</dbReference>
<comment type="subcellular location">
    <subcellularLocation>
        <location evidence="1">Cytoplasm</location>
        <location evidence="1">Cytoskeleton</location>
    </subcellularLocation>
</comment>
<dbReference type="PROSITE" id="PS00018">
    <property type="entry name" value="EF_HAND_1"/>
    <property type="match status" value="1"/>
</dbReference>
<accession>A0A8J4WIE4</accession>
<dbReference type="InterPro" id="IPR003108">
    <property type="entry name" value="GAR_dom"/>
</dbReference>
<dbReference type="Gene3D" id="1.10.238.10">
    <property type="entry name" value="EF-hand"/>
    <property type="match status" value="1"/>
</dbReference>
<protein>
    <recommendedName>
        <fullName evidence="12">KASH domain-containing protein</fullName>
    </recommendedName>
</protein>
<dbReference type="SUPFAM" id="SSF143575">
    <property type="entry name" value="GAS2 domain-like"/>
    <property type="match status" value="1"/>
</dbReference>
<evidence type="ECO:0000313" key="11">
    <source>
        <dbReference type="Proteomes" id="UP000748531"/>
    </source>
</evidence>
<feature type="domain" description="GAR" evidence="9">
    <location>
        <begin position="3930"/>
        <end position="4002"/>
    </location>
</feature>
<dbReference type="CDD" id="cd00051">
    <property type="entry name" value="EFh"/>
    <property type="match status" value="1"/>
</dbReference>
<dbReference type="GO" id="GO:0042060">
    <property type="term" value="P:wound healing"/>
    <property type="evidence" value="ECO:0007669"/>
    <property type="project" value="TreeGrafter"/>
</dbReference>
<reference evidence="10" key="1">
    <citation type="submission" date="2019-05" db="EMBL/GenBank/DDBJ databases">
        <title>Annotation for the trematode Paragonimus heterotremus.</title>
        <authorList>
            <person name="Choi Y.-J."/>
        </authorList>
    </citation>
    <scope>NUCLEOTIDE SEQUENCE</scope>
    <source>
        <strain evidence="10">LC</strain>
    </source>
</reference>
<dbReference type="EMBL" id="LUCH01001092">
    <property type="protein sequence ID" value="KAF5403688.1"/>
    <property type="molecule type" value="Genomic_DNA"/>
</dbReference>
<dbReference type="GO" id="GO:0005737">
    <property type="term" value="C:cytoplasm"/>
    <property type="evidence" value="ECO:0007669"/>
    <property type="project" value="TreeGrafter"/>
</dbReference>
<evidence type="ECO:0000313" key="10">
    <source>
        <dbReference type="EMBL" id="KAF5403688.1"/>
    </source>
</evidence>
<evidence type="ECO:0000256" key="1">
    <source>
        <dbReference type="ARBA" id="ARBA00004245"/>
    </source>
</evidence>
<dbReference type="SMART" id="SM00150">
    <property type="entry name" value="SPEC"/>
    <property type="match status" value="13"/>
</dbReference>
<dbReference type="OrthoDB" id="2250192at2759"/>
<evidence type="ECO:0000256" key="2">
    <source>
        <dbReference type="ARBA" id="ARBA00022490"/>
    </source>
</evidence>
<evidence type="ECO:0000256" key="5">
    <source>
        <dbReference type="SAM" id="Coils"/>
    </source>
</evidence>
<evidence type="ECO:0000259" key="8">
    <source>
        <dbReference type="PROSITE" id="PS50222"/>
    </source>
</evidence>
<feature type="coiled-coil region" evidence="5">
    <location>
        <begin position="1182"/>
        <end position="1243"/>
    </location>
</feature>
<evidence type="ECO:0008006" key="12">
    <source>
        <dbReference type="Google" id="ProtNLM"/>
    </source>
</evidence>
<dbReference type="PROSITE" id="PS51460">
    <property type="entry name" value="GAR"/>
    <property type="match status" value="1"/>
</dbReference>
<keyword evidence="2" id="KW-0963">Cytoplasm</keyword>
<keyword evidence="5" id="KW-0175">Coiled coil</keyword>
<dbReference type="PANTHER" id="PTHR23169">
    <property type="entry name" value="ENVOPLAKIN"/>
    <property type="match status" value="1"/>
</dbReference>
<feature type="coiled-coil region" evidence="5">
    <location>
        <begin position="159"/>
        <end position="214"/>
    </location>
</feature>
<feature type="signal peptide" evidence="7">
    <location>
        <begin position="1"/>
        <end position="19"/>
    </location>
</feature>
<feature type="region of interest" description="Disordered" evidence="6">
    <location>
        <begin position="4115"/>
        <end position="4139"/>
    </location>
</feature>
<gene>
    <name evidence="10" type="ORF">PHET_02824</name>
</gene>
<comment type="caution">
    <text evidence="10">The sequence shown here is derived from an EMBL/GenBank/DDBJ whole genome shotgun (WGS) entry which is preliminary data.</text>
</comment>
<feature type="coiled-coil region" evidence="5">
    <location>
        <begin position="653"/>
        <end position="687"/>
    </location>
</feature>
<dbReference type="Proteomes" id="UP000748531">
    <property type="component" value="Unassembled WGS sequence"/>
</dbReference>
<keyword evidence="7" id="KW-0732">Signal</keyword>
<evidence type="ECO:0000256" key="4">
    <source>
        <dbReference type="ARBA" id="ARBA00023212"/>
    </source>
</evidence>
<dbReference type="GO" id="GO:0005882">
    <property type="term" value="C:intermediate filament"/>
    <property type="evidence" value="ECO:0007669"/>
    <property type="project" value="TreeGrafter"/>
</dbReference>
<dbReference type="Pfam" id="PF00435">
    <property type="entry name" value="Spectrin"/>
    <property type="match status" value="5"/>
</dbReference>
<dbReference type="CDD" id="cd00176">
    <property type="entry name" value="SPEC"/>
    <property type="match status" value="3"/>
</dbReference>
<name>A0A8J4WIE4_9TREM</name>
<dbReference type="SMART" id="SM00243">
    <property type="entry name" value="GAS2"/>
    <property type="match status" value="1"/>
</dbReference>
<dbReference type="Gene3D" id="3.30.920.20">
    <property type="entry name" value="Gas2-like domain"/>
    <property type="match status" value="1"/>
</dbReference>
<dbReference type="InterPro" id="IPR011992">
    <property type="entry name" value="EF-hand-dom_pair"/>
</dbReference>
<feature type="region of interest" description="Disordered" evidence="6">
    <location>
        <begin position="3745"/>
        <end position="3775"/>
    </location>
</feature>
<evidence type="ECO:0000256" key="3">
    <source>
        <dbReference type="ARBA" id="ARBA00022837"/>
    </source>
</evidence>
<dbReference type="InterPro" id="IPR036534">
    <property type="entry name" value="GAR_dom_sf"/>
</dbReference>
<keyword evidence="3" id="KW-0106">Calcium</keyword>
<feature type="chain" id="PRO_5035323512" description="KASH domain-containing protein" evidence="7">
    <location>
        <begin position="20"/>
        <end position="4139"/>
    </location>
</feature>
<feature type="domain" description="EF-hand" evidence="8">
    <location>
        <begin position="3875"/>
        <end position="3910"/>
    </location>
</feature>
<evidence type="ECO:0000259" key="9">
    <source>
        <dbReference type="PROSITE" id="PS51460"/>
    </source>
</evidence>
<keyword evidence="4" id="KW-0206">Cytoskeleton</keyword>
<keyword evidence="11" id="KW-1185">Reference proteome</keyword>
<dbReference type="SMART" id="SM00054">
    <property type="entry name" value="EFh"/>
    <property type="match status" value="2"/>
</dbReference>
<dbReference type="PANTHER" id="PTHR23169:SF23">
    <property type="entry name" value="SHORT STOP, ISOFORM H"/>
    <property type="match status" value="1"/>
</dbReference>
<evidence type="ECO:0000256" key="7">
    <source>
        <dbReference type="SAM" id="SignalP"/>
    </source>
</evidence>
<dbReference type="InterPro" id="IPR002048">
    <property type="entry name" value="EF_hand_dom"/>
</dbReference>
<feature type="coiled-coil region" evidence="5">
    <location>
        <begin position="1583"/>
        <end position="1610"/>
    </location>
</feature>
<dbReference type="InterPro" id="IPR018159">
    <property type="entry name" value="Spectrin/alpha-actinin"/>
</dbReference>